<dbReference type="InterPro" id="IPR007387">
    <property type="entry name" value="TRAP_DctQ"/>
</dbReference>
<keyword evidence="2 9" id="KW-0813">Transport</keyword>
<dbReference type="Pfam" id="PF04290">
    <property type="entry name" value="DctQ"/>
    <property type="match status" value="1"/>
</dbReference>
<keyword evidence="5 9" id="KW-0812">Transmembrane</keyword>
<dbReference type="GO" id="GO:0022857">
    <property type="term" value="F:transmembrane transporter activity"/>
    <property type="evidence" value="ECO:0007669"/>
    <property type="project" value="UniProtKB-UniRule"/>
</dbReference>
<feature type="transmembrane region" description="Helical" evidence="9">
    <location>
        <begin position="87"/>
        <end position="110"/>
    </location>
</feature>
<protein>
    <recommendedName>
        <fullName evidence="9">TRAP transporter small permease protein</fullName>
    </recommendedName>
</protein>
<comment type="subcellular location">
    <subcellularLocation>
        <location evidence="1 9">Cell inner membrane</location>
        <topology evidence="1 9">Multi-pass membrane protein</topology>
    </subcellularLocation>
</comment>
<comment type="caution">
    <text evidence="11">The sequence shown here is derived from an EMBL/GenBank/DDBJ whole genome shotgun (WGS) entry which is preliminary data.</text>
</comment>
<comment type="similarity">
    <text evidence="8 9">Belongs to the TRAP transporter small permease family.</text>
</comment>
<keyword evidence="4 9" id="KW-0997">Cell inner membrane</keyword>
<dbReference type="AlphaFoldDB" id="A0A8J7WCB7"/>
<evidence type="ECO:0000313" key="12">
    <source>
        <dbReference type="Proteomes" id="UP000681356"/>
    </source>
</evidence>
<evidence type="ECO:0000256" key="3">
    <source>
        <dbReference type="ARBA" id="ARBA00022475"/>
    </source>
</evidence>
<comment type="function">
    <text evidence="9">Part of the tripartite ATP-independent periplasmic (TRAP) transport system.</text>
</comment>
<gene>
    <name evidence="11" type="ORF">KB874_12605</name>
</gene>
<evidence type="ECO:0000256" key="5">
    <source>
        <dbReference type="ARBA" id="ARBA00022692"/>
    </source>
</evidence>
<name>A0A8J7WCB7_9RHOB</name>
<keyword evidence="6 9" id="KW-1133">Transmembrane helix</keyword>
<accession>A0A8J7WCB7</accession>
<dbReference type="RefSeq" id="WP_212536889.1">
    <property type="nucleotide sequence ID" value="NZ_JAGTUU010000004.1"/>
</dbReference>
<dbReference type="GO" id="GO:0005886">
    <property type="term" value="C:plasma membrane"/>
    <property type="evidence" value="ECO:0007669"/>
    <property type="project" value="UniProtKB-SubCell"/>
</dbReference>
<sequence>MLSALRKAADGLIGLSAIIGTLAVIAEVGVILVDVIGRAFGKPMFGSQDLITMTMVILVFGGMALCDRKGGHISVDLLEKKFPGLMNRVLDIVSAALGAVIFAFIAWAVWDSAKLSAMLNLSTNLLQLPKVWFQWALCGFSVLTALGMALRAVELTVSGRDVRREWEAGQ</sequence>
<feature type="transmembrane region" description="Helical" evidence="9">
    <location>
        <begin position="45"/>
        <end position="66"/>
    </location>
</feature>
<evidence type="ECO:0000256" key="8">
    <source>
        <dbReference type="ARBA" id="ARBA00038436"/>
    </source>
</evidence>
<comment type="subunit">
    <text evidence="9">The complex comprises the extracytoplasmic solute receptor protein and the two transmembrane proteins.</text>
</comment>
<proteinExistence type="inferred from homology"/>
<evidence type="ECO:0000256" key="6">
    <source>
        <dbReference type="ARBA" id="ARBA00022989"/>
    </source>
</evidence>
<evidence type="ECO:0000256" key="9">
    <source>
        <dbReference type="RuleBase" id="RU369079"/>
    </source>
</evidence>
<reference evidence="11" key="1">
    <citation type="submission" date="2021-04" db="EMBL/GenBank/DDBJ databases">
        <authorList>
            <person name="Yoon J."/>
        </authorList>
    </citation>
    <scope>NUCLEOTIDE SEQUENCE</scope>
    <source>
        <strain evidence="11">KMU-90</strain>
    </source>
</reference>
<feature type="transmembrane region" description="Helical" evidence="9">
    <location>
        <begin position="12"/>
        <end position="33"/>
    </location>
</feature>
<keyword evidence="7 9" id="KW-0472">Membrane</keyword>
<organism evidence="11 12">
    <name type="scientific">Thetidibacter halocola</name>
    <dbReference type="NCBI Taxonomy" id="2827239"/>
    <lineage>
        <taxon>Bacteria</taxon>
        <taxon>Pseudomonadati</taxon>
        <taxon>Pseudomonadota</taxon>
        <taxon>Alphaproteobacteria</taxon>
        <taxon>Rhodobacterales</taxon>
        <taxon>Roseobacteraceae</taxon>
        <taxon>Thetidibacter</taxon>
    </lineage>
</organism>
<dbReference type="GO" id="GO:0015740">
    <property type="term" value="P:C4-dicarboxylate transport"/>
    <property type="evidence" value="ECO:0007669"/>
    <property type="project" value="TreeGrafter"/>
</dbReference>
<keyword evidence="12" id="KW-1185">Reference proteome</keyword>
<dbReference type="Proteomes" id="UP000681356">
    <property type="component" value="Unassembled WGS sequence"/>
</dbReference>
<evidence type="ECO:0000313" key="11">
    <source>
        <dbReference type="EMBL" id="MBS0124940.1"/>
    </source>
</evidence>
<keyword evidence="3" id="KW-1003">Cell membrane</keyword>
<dbReference type="InterPro" id="IPR055348">
    <property type="entry name" value="DctQ"/>
</dbReference>
<evidence type="ECO:0000256" key="2">
    <source>
        <dbReference type="ARBA" id="ARBA00022448"/>
    </source>
</evidence>
<evidence type="ECO:0000256" key="7">
    <source>
        <dbReference type="ARBA" id="ARBA00023136"/>
    </source>
</evidence>
<feature type="domain" description="Tripartite ATP-independent periplasmic transporters DctQ component" evidence="10">
    <location>
        <begin position="28"/>
        <end position="155"/>
    </location>
</feature>
<dbReference type="PANTHER" id="PTHR35011:SF2">
    <property type="entry name" value="2,3-DIKETO-L-GULONATE TRAP TRANSPORTER SMALL PERMEASE PROTEIN YIAM"/>
    <property type="match status" value="1"/>
</dbReference>
<evidence type="ECO:0000256" key="1">
    <source>
        <dbReference type="ARBA" id="ARBA00004429"/>
    </source>
</evidence>
<evidence type="ECO:0000259" key="10">
    <source>
        <dbReference type="Pfam" id="PF04290"/>
    </source>
</evidence>
<evidence type="ECO:0000256" key="4">
    <source>
        <dbReference type="ARBA" id="ARBA00022519"/>
    </source>
</evidence>
<dbReference type="PANTHER" id="PTHR35011">
    <property type="entry name" value="2,3-DIKETO-L-GULONATE TRAP TRANSPORTER SMALL PERMEASE PROTEIN YIAM"/>
    <property type="match status" value="1"/>
</dbReference>
<feature type="transmembrane region" description="Helical" evidence="9">
    <location>
        <begin position="132"/>
        <end position="153"/>
    </location>
</feature>
<dbReference type="EMBL" id="JAGTUU010000004">
    <property type="protein sequence ID" value="MBS0124940.1"/>
    <property type="molecule type" value="Genomic_DNA"/>
</dbReference>